<dbReference type="AlphaFoldDB" id="A0A7R8D0M7"/>
<organism evidence="2 3">
    <name type="scientific">Lepeophtheirus salmonis</name>
    <name type="common">Salmon louse</name>
    <name type="synonym">Caligus salmonis</name>
    <dbReference type="NCBI Taxonomy" id="72036"/>
    <lineage>
        <taxon>Eukaryota</taxon>
        <taxon>Metazoa</taxon>
        <taxon>Ecdysozoa</taxon>
        <taxon>Arthropoda</taxon>
        <taxon>Crustacea</taxon>
        <taxon>Multicrustacea</taxon>
        <taxon>Hexanauplia</taxon>
        <taxon>Copepoda</taxon>
        <taxon>Siphonostomatoida</taxon>
        <taxon>Caligidae</taxon>
        <taxon>Lepeophtheirus</taxon>
    </lineage>
</organism>
<dbReference type="Proteomes" id="UP000675881">
    <property type="component" value="Chromosome 6"/>
</dbReference>
<evidence type="ECO:0000313" key="3">
    <source>
        <dbReference type="Proteomes" id="UP000675881"/>
    </source>
</evidence>
<reference evidence="2" key="1">
    <citation type="submission" date="2021-02" db="EMBL/GenBank/DDBJ databases">
        <authorList>
            <person name="Bekaert M."/>
        </authorList>
    </citation>
    <scope>NUCLEOTIDE SEQUENCE</scope>
    <source>
        <strain evidence="2">IoA-00</strain>
    </source>
</reference>
<feature type="region of interest" description="Disordered" evidence="1">
    <location>
        <begin position="1"/>
        <end position="23"/>
    </location>
</feature>
<evidence type="ECO:0000313" key="2">
    <source>
        <dbReference type="EMBL" id="CAF2985814.1"/>
    </source>
</evidence>
<proteinExistence type="predicted"/>
<name>A0A7R8D0M7_LEPSM</name>
<accession>A0A7R8D0M7</accession>
<gene>
    <name evidence="2" type="ORF">LSAA_11492</name>
</gene>
<keyword evidence="3" id="KW-1185">Reference proteome</keyword>
<protein>
    <submittedName>
        <fullName evidence="2">(salmon louse) hypothetical protein</fullName>
    </submittedName>
</protein>
<sequence length="116" mass="12292">MRLKKKASIAAASSGGSRTKGNASVSADVYSINLQNDKISEGNNNSVYENYSTSRGITSCLASAVTAGAQSAAKGAAASQQQRHQSLNLNTFTSQQPYAYYILAQNCKSIDLEYTL</sequence>
<dbReference type="EMBL" id="HG994585">
    <property type="protein sequence ID" value="CAF2985814.1"/>
    <property type="molecule type" value="Genomic_DNA"/>
</dbReference>
<evidence type="ECO:0000256" key="1">
    <source>
        <dbReference type="SAM" id="MobiDB-lite"/>
    </source>
</evidence>
<feature type="compositionally biased region" description="Low complexity" evidence="1">
    <location>
        <begin position="8"/>
        <end position="17"/>
    </location>
</feature>